<accession>A0ABV0FU88</accession>
<dbReference type="EMBL" id="JBDPZN010000006">
    <property type="protein sequence ID" value="MEO3683491.1"/>
    <property type="molecule type" value="Genomic_DNA"/>
</dbReference>
<reference evidence="1 2" key="1">
    <citation type="submission" date="2024-05" db="EMBL/GenBank/DDBJ databases">
        <title>Genome sequencing of Marine Estuary Bacteria, Shewanella vesiculosa and S. baltica, and Pseudomonas syringae.</title>
        <authorList>
            <person name="Gurung A."/>
            <person name="Maclea K.S."/>
        </authorList>
    </citation>
    <scope>NUCLEOTIDE SEQUENCE [LARGE SCALE GENOMIC DNA]</scope>
    <source>
        <strain evidence="1 2">1A</strain>
    </source>
</reference>
<keyword evidence="2" id="KW-1185">Reference proteome</keyword>
<evidence type="ECO:0000313" key="1">
    <source>
        <dbReference type="EMBL" id="MEO3683491.1"/>
    </source>
</evidence>
<evidence type="ECO:0000313" key="2">
    <source>
        <dbReference type="Proteomes" id="UP001477278"/>
    </source>
</evidence>
<gene>
    <name evidence="1" type="ORF">ABHN84_14515</name>
</gene>
<proteinExistence type="predicted"/>
<sequence>MIDDGLFDNEFNQPLPKVETKLPQNYTKDLQALPEKIKTKLFQKLNYIQ</sequence>
<comment type="caution">
    <text evidence="1">The sequence shown here is derived from an EMBL/GenBank/DDBJ whole genome shotgun (WGS) entry which is preliminary data.</text>
</comment>
<dbReference type="RefSeq" id="WP_347690518.1">
    <property type="nucleotide sequence ID" value="NZ_JBDPZN010000006.1"/>
</dbReference>
<organism evidence="1 2">
    <name type="scientific">Shewanella vesiculosa</name>
    <dbReference type="NCBI Taxonomy" id="518738"/>
    <lineage>
        <taxon>Bacteria</taxon>
        <taxon>Pseudomonadati</taxon>
        <taxon>Pseudomonadota</taxon>
        <taxon>Gammaproteobacteria</taxon>
        <taxon>Alteromonadales</taxon>
        <taxon>Shewanellaceae</taxon>
        <taxon>Shewanella</taxon>
    </lineage>
</organism>
<protein>
    <submittedName>
        <fullName evidence="1">Uncharacterized protein</fullName>
    </submittedName>
</protein>
<name>A0ABV0FU88_9GAMM</name>
<dbReference type="Proteomes" id="UP001477278">
    <property type="component" value="Unassembled WGS sequence"/>
</dbReference>